<organism evidence="1 2">
    <name type="scientific">Spirodela intermedia</name>
    <name type="common">Intermediate duckweed</name>
    <dbReference type="NCBI Taxonomy" id="51605"/>
    <lineage>
        <taxon>Eukaryota</taxon>
        <taxon>Viridiplantae</taxon>
        <taxon>Streptophyta</taxon>
        <taxon>Embryophyta</taxon>
        <taxon>Tracheophyta</taxon>
        <taxon>Spermatophyta</taxon>
        <taxon>Magnoliopsida</taxon>
        <taxon>Liliopsida</taxon>
        <taxon>Araceae</taxon>
        <taxon>Lemnoideae</taxon>
        <taxon>Spirodela</taxon>
    </lineage>
</organism>
<dbReference type="EMBL" id="LR746272">
    <property type="protein sequence ID" value="CAA7402710.1"/>
    <property type="molecule type" value="Genomic_DNA"/>
</dbReference>
<accession>A0A7I8KY74</accession>
<dbReference type="Proteomes" id="UP000663760">
    <property type="component" value="Chromosome 9"/>
</dbReference>
<proteinExistence type="predicted"/>
<reference evidence="1" key="1">
    <citation type="submission" date="2020-02" db="EMBL/GenBank/DDBJ databases">
        <authorList>
            <person name="Scholz U."/>
            <person name="Mascher M."/>
            <person name="Fiebig A."/>
        </authorList>
    </citation>
    <scope>NUCLEOTIDE SEQUENCE</scope>
</reference>
<protein>
    <submittedName>
        <fullName evidence="1">Uncharacterized protein</fullName>
    </submittedName>
</protein>
<sequence length="32" mass="3573">MQACYRFIVVIQKHSQSCSLFSFIHVASTALG</sequence>
<evidence type="ECO:0000313" key="1">
    <source>
        <dbReference type="EMBL" id="CAA7402710.1"/>
    </source>
</evidence>
<keyword evidence="2" id="KW-1185">Reference proteome</keyword>
<evidence type="ECO:0000313" key="2">
    <source>
        <dbReference type="Proteomes" id="UP000663760"/>
    </source>
</evidence>
<gene>
    <name evidence="1" type="ORF">SI8410_09013388</name>
</gene>
<name>A0A7I8KY74_SPIIN</name>
<dbReference type="AlphaFoldDB" id="A0A7I8KY74"/>